<keyword evidence="7" id="KW-1185">Reference proteome</keyword>
<evidence type="ECO:0000313" key="7">
    <source>
        <dbReference type="Proteomes" id="UP000054481"/>
    </source>
</evidence>
<dbReference type="GO" id="GO:0005634">
    <property type="term" value="C:nucleus"/>
    <property type="evidence" value="ECO:0007669"/>
    <property type="project" value="UniProtKB-SubCell"/>
</dbReference>
<organism evidence="6 7">
    <name type="scientific">Hirsutella minnesotensis 3608</name>
    <dbReference type="NCBI Taxonomy" id="1043627"/>
    <lineage>
        <taxon>Eukaryota</taxon>
        <taxon>Fungi</taxon>
        <taxon>Dikarya</taxon>
        <taxon>Ascomycota</taxon>
        <taxon>Pezizomycotina</taxon>
        <taxon>Sordariomycetes</taxon>
        <taxon>Hypocreomycetidae</taxon>
        <taxon>Hypocreales</taxon>
        <taxon>Ophiocordycipitaceae</taxon>
        <taxon>Hirsutella</taxon>
    </lineage>
</organism>
<dbReference type="PANTHER" id="PTHR46481">
    <property type="entry name" value="ZINC FINGER BED DOMAIN-CONTAINING PROTEIN 4"/>
    <property type="match status" value="1"/>
</dbReference>
<evidence type="ECO:0000256" key="5">
    <source>
        <dbReference type="ARBA" id="ARBA00023242"/>
    </source>
</evidence>
<proteinExistence type="predicted"/>
<name>A0A0F8A305_9HYPO</name>
<keyword evidence="3" id="KW-0863">Zinc-finger</keyword>
<gene>
    <name evidence="6" type="ORF">HIM_09600</name>
</gene>
<dbReference type="GO" id="GO:0008270">
    <property type="term" value="F:zinc ion binding"/>
    <property type="evidence" value="ECO:0007669"/>
    <property type="project" value="UniProtKB-KW"/>
</dbReference>
<evidence type="ECO:0000256" key="2">
    <source>
        <dbReference type="ARBA" id="ARBA00022723"/>
    </source>
</evidence>
<dbReference type="SUPFAM" id="SSF53098">
    <property type="entry name" value="Ribonuclease H-like"/>
    <property type="match status" value="1"/>
</dbReference>
<dbReference type="Proteomes" id="UP000054481">
    <property type="component" value="Unassembled WGS sequence"/>
</dbReference>
<reference evidence="6 7" key="1">
    <citation type="journal article" date="2014" name="Genome Biol. Evol.">
        <title>Comparative genomics and transcriptomics analyses reveal divergent lifestyle features of nematode endoparasitic fungus Hirsutella minnesotensis.</title>
        <authorList>
            <person name="Lai Y."/>
            <person name="Liu K."/>
            <person name="Zhang X."/>
            <person name="Zhang X."/>
            <person name="Li K."/>
            <person name="Wang N."/>
            <person name="Shu C."/>
            <person name="Wu Y."/>
            <person name="Wang C."/>
            <person name="Bushley K.E."/>
            <person name="Xiang M."/>
            <person name="Liu X."/>
        </authorList>
    </citation>
    <scope>NUCLEOTIDE SEQUENCE [LARGE SCALE GENOMIC DNA]</scope>
    <source>
        <strain evidence="6 7">3608</strain>
    </source>
</reference>
<evidence type="ECO:0000256" key="3">
    <source>
        <dbReference type="ARBA" id="ARBA00022771"/>
    </source>
</evidence>
<evidence type="ECO:0008006" key="8">
    <source>
        <dbReference type="Google" id="ProtNLM"/>
    </source>
</evidence>
<sequence length="535" mass="60717">MTSPTSSNLSDVLASETCGSEPFSRAESINETFLSETALSSSPIRRQMSRITPRKRGVTAQDLWSYATTAPEGEGRRDHKRQLIWYCGLCAEPPVWRSASRASARSHLHKVHGIDTAPLPKKVSTQAKHQIDSLITTQLRMQQDRAVEADEKQQKAMLRRALDKAAIQEALARLVTKRNLPDKCVEWPEFHAVFLACNPAITDEIPSAHSHLTTIIDRTFEDHRQVLARHLQQARSNIHLTVDGWTSPNRKALLAICAHFIDDTYRMCKVLLALPELRNGKGGDEQAAVVIPVLEQYSIAEKIGFITSDNHGSNDILCLAVQNHLKTSYQLKWNAKEKRLRCQGHVINIAVKAFLFGKDKSAVEEAFRQINHRTWQADEESDVLMSDILQGSRNWREIGPLGKLHNIAVHIRSSEARYKTFRDFGASKTLGLDNDTRWNSWYKLIERAVELEMHVDRYTKEFHDSLRNDHLSPEDWMQLRDTRDFLAPFHRATLSAEGSFATLDQTILTMDILLEHFKLSKVCCAFLSSVPISIS</sequence>
<dbReference type="InterPro" id="IPR052035">
    <property type="entry name" value="ZnF_BED_domain_contain"/>
</dbReference>
<dbReference type="EMBL" id="KQ030596">
    <property type="protein sequence ID" value="KJZ70989.1"/>
    <property type="molecule type" value="Genomic_DNA"/>
</dbReference>
<evidence type="ECO:0000256" key="1">
    <source>
        <dbReference type="ARBA" id="ARBA00004123"/>
    </source>
</evidence>
<keyword evidence="5" id="KW-0539">Nucleus</keyword>
<comment type="subcellular location">
    <subcellularLocation>
        <location evidence="1">Nucleus</location>
    </subcellularLocation>
</comment>
<keyword evidence="2" id="KW-0479">Metal-binding</keyword>
<accession>A0A0F8A305</accession>
<keyword evidence="4" id="KW-0862">Zinc</keyword>
<dbReference type="InterPro" id="IPR012337">
    <property type="entry name" value="RNaseH-like_sf"/>
</dbReference>
<dbReference type="OrthoDB" id="5103939at2759"/>
<protein>
    <recommendedName>
        <fullName evidence="8">DUF659 domain-containing protein</fullName>
    </recommendedName>
</protein>
<evidence type="ECO:0000256" key="4">
    <source>
        <dbReference type="ARBA" id="ARBA00022833"/>
    </source>
</evidence>
<dbReference type="PANTHER" id="PTHR46481:SF10">
    <property type="entry name" value="ZINC FINGER BED DOMAIN-CONTAINING PROTEIN 39"/>
    <property type="match status" value="1"/>
</dbReference>
<evidence type="ECO:0000313" key="6">
    <source>
        <dbReference type="EMBL" id="KJZ70989.1"/>
    </source>
</evidence>
<dbReference type="AlphaFoldDB" id="A0A0F8A305"/>